<sequence>MRGTERAFLGGGKVCAGLPVAGDGHPFIHQRVITHLRRERTRGEITLIWSAPVSGVGTVEVEQFTTIGEVDEGLLHNASLSGLRPEAGQRTILFAALVGRFRVAAKGTMVFFTAPLSEGFVLR</sequence>
<dbReference type="Proteomes" id="UP000377595">
    <property type="component" value="Unassembled WGS sequence"/>
</dbReference>
<gene>
    <name evidence="1" type="ORF">Aple_096290</name>
</gene>
<evidence type="ECO:0000313" key="1">
    <source>
        <dbReference type="EMBL" id="GES26730.1"/>
    </source>
</evidence>
<protein>
    <submittedName>
        <fullName evidence="1">Uncharacterized protein</fullName>
    </submittedName>
</protein>
<dbReference type="AlphaFoldDB" id="A0A5M3Y0G4"/>
<accession>A0A5M3Y0G4</accession>
<comment type="caution">
    <text evidence="1">The sequence shown here is derived from an EMBL/GenBank/DDBJ whole genome shotgun (WGS) entry which is preliminary data.</text>
</comment>
<name>A0A5M3Y0G4_9ACTN</name>
<proteinExistence type="predicted"/>
<evidence type="ECO:0000313" key="2">
    <source>
        <dbReference type="Proteomes" id="UP000377595"/>
    </source>
</evidence>
<dbReference type="EMBL" id="BLAF01000096">
    <property type="protein sequence ID" value="GES26730.1"/>
    <property type="molecule type" value="Genomic_DNA"/>
</dbReference>
<organism evidence="1 2">
    <name type="scientific">Acrocarpospora pleiomorpha</name>
    <dbReference type="NCBI Taxonomy" id="90975"/>
    <lineage>
        <taxon>Bacteria</taxon>
        <taxon>Bacillati</taxon>
        <taxon>Actinomycetota</taxon>
        <taxon>Actinomycetes</taxon>
        <taxon>Streptosporangiales</taxon>
        <taxon>Streptosporangiaceae</taxon>
        <taxon>Acrocarpospora</taxon>
    </lineage>
</organism>
<reference evidence="1 2" key="1">
    <citation type="submission" date="2019-10" db="EMBL/GenBank/DDBJ databases">
        <title>Whole genome shotgun sequence of Acrocarpospora pleiomorpha NBRC 16267.</title>
        <authorList>
            <person name="Ichikawa N."/>
            <person name="Kimura A."/>
            <person name="Kitahashi Y."/>
            <person name="Komaki H."/>
            <person name="Oguchi A."/>
        </authorList>
    </citation>
    <scope>NUCLEOTIDE SEQUENCE [LARGE SCALE GENOMIC DNA]</scope>
    <source>
        <strain evidence="1 2">NBRC 16267</strain>
    </source>
</reference>
<keyword evidence="2" id="KW-1185">Reference proteome</keyword>